<evidence type="ECO:0000313" key="1">
    <source>
        <dbReference type="EMBL" id="KAA8893005.1"/>
    </source>
</evidence>
<protein>
    <recommendedName>
        <fullName evidence="3">DDE Tnp4 domain-containing protein</fullName>
    </recommendedName>
</protein>
<dbReference type="AlphaFoldDB" id="A0A5J5EBT3"/>
<organism evidence="1 2">
    <name type="scientific">Sphaerosporella brunnea</name>
    <dbReference type="NCBI Taxonomy" id="1250544"/>
    <lineage>
        <taxon>Eukaryota</taxon>
        <taxon>Fungi</taxon>
        <taxon>Dikarya</taxon>
        <taxon>Ascomycota</taxon>
        <taxon>Pezizomycotina</taxon>
        <taxon>Pezizomycetes</taxon>
        <taxon>Pezizales</taxon>
        <taxon>Pyronemataceae</taxon>
        <taxon>Sphaerosporella</taxon>
    </lineage>
</organism>
<dbReference type="Proteomes" id="UP000326924">
    <property type="component" value="Unassembled WGS sequence"/>
</dbReference>
<keyword evidence="2" id="KW-1185">Reference proteome</keyword>
<accession>A0A5J5EBT3</accession>
<gene>
    <name evidence="1" type="ORF">FN846DRAFT_788518</name>
</gene>
<sequence length="166" mass="19017">MLQNGYRFVVAISKNIDYLNAHSNRWWSFPYTSNKLVLTPDGVIIHPYVHVPGTWHNGAVPTDLCRCLLNKTPEGYWIIGHTAFPKLQGRTYTTPKDGSLEFPDSPDDWAKLLCFTEELVSLRQSEEMQIRCRQGFFCRLKILMLGNNALYRQHIGSGCWSCAASY</sequence>
<dbReference type="PANTHER" id="PTHR48471">
    <property type="entry name" value="DDE TNP4 DOMAIN-CONTAINING PROTEIN"/>
    <property type="match status" value="1"/>
</dbReference>
<comment type="caution">
    <text evidence="1">The sequence shown here is derived from an EMBL/GenBank/DDBJ whole genome shotgun (WGS) entry which is preliminary data.</text>
</comment>
<name>A0A5J5EBT3_9PEZI</name>
<dbReference type="PANTHER" id="PTHR48471:SF1">
    <property type="entry name" value="DDE TNP4 DOMAIN-CONTAINING PROTEIN"/>
    <property type="match status" value="1"/>
</dbReference>
<reference evidence="1 2" key="1">
    <citation type="submission" date="2019-09" db="EMBL/GenBank/DDBJ databases">
        <title>Draft genome of the ectomycorrhizal ascomycete Sphaerosporella brunnea.</title>
        <authorList>
            <consortium name="DOE Joint Genome Institute"/>
            <person name="Benucci G.M."/>
            <person name="Marozzi G."/>
            <person name="Antonielli L."/>
            <person name="Sanchez S."/>
            <person name="Marco P."/>
            <person name="Wang X."/>
            <person name="Falini L.B."/>
            <person name="Barry K."/>
            <person name="Haridas S."/>
            <person name="Lipzen A."/>
            <person name="Labutti K."/>
            <person name="Grigoriev I.V."/>
            <person name="Murat C."/>
            <person name="Martin F."/>
            <person name="Albertini E."/>
            <person name="Donnini D."/>
            <person name="Bonito G."/>
        </authorList>
    </citation>
    <scope>NUCLEOTIDE SEQUENCE [LARGE SCALE GENOMIC DNA]</scope>
    <source>
        <strain evidence="1 2">Sb_GMNB300</strain>
    </source>
</reference>
<proteinExistence type="predicted"/>
<dbReference type="EMBL" id="VXIS01000528">
    <property type="protein sequence ID" value="KAA8893005.1"/>
    <property type="molecule type" value="Genomic_DNA"/>
</dbReference>
<dbReference type="OrthoDB" id="78198at2759"/>
<evidence type="ECO:0008006" key="3">
    <source>
        <dbReference type="Google" id="ProtNLM"/>
    </source>
</evidence>
<dbReference type="InParanoid" id="A0A5J5EBT3"/>
<evidence type="ECO:0000313" key="2">
    <source>
        <dbReference type="Proteomes" id="UP000326924"/>
    </source>
</evidence>